<feature type="signal peptide" evidence="1">
    <location>
        <begin position="1"/>
        <end position="27"/>
    </location>
</feature>
<keyword evidence="3" id="KW-1185">Reference proteome</keyword>
<dbReference type="AlphaFoldDB" id="A0AAJ0BEQ3"/>
<keyword evidence="1" id="KW-0732">Signal</keyword>
<gene>
    <name evidence="2" type="ORF">QBC47DRAFT_445063</name>
</gene>
<accession>A0AAJ0BEQ3</accession>
<feature type="chain" id="PRO_5042524204" evidence="1">
    <location>
        <begin position="28"/>
        <end position="472"/>
    </location>
</feature>
<dbReference type="EMBL" id="MU839832">
    <property type="protein sequence ID" value="KAK1756490.1"/>
    <property type="molecule type" value="Genomic_DNA"/>
</dbReference>
<reference evidence="2" key="1">
    <citation type="submission" date="2023-06" db="EMBL/GenBank/DDBJ databases">
        <title>Genome-scale phylogeny and comparative genomics of the fungal order Sordariales.</title>
        <authorList>
            <consortium name="Lawrence Berkeley National Laboratory"/>
            <person name="Hensen N."/>
            <person name="Bonometti L."/>
            <person name="Westerberg I."/>
            <person name="Brannstrom I.O."/>
            <person name="Guillou S."/>
            <person name="Cros-Aarteil S."/>
            <person name="Calhoun S."/>
            <person name="Haridas S."/>
            <person name="Kuo A."/>
            <person name="Mondo S."/>
            <person name="Pangilinan J."/>
            <person name="Riley R."/>
            <person name="Labutti K."/>
            <person name="Andreopoulos B."/>
            <person name="Lipzen A."/>
            <person name="Chen C."/>
            <person name="Yanf M."/>
            <person name="Daum C."/>
            <person name="Ng V."/>
            <person name="Clum A."/>
            <person name="Steindorff A."/>
            <person name="Ohm R."/>
            <person name="Martin F."/>
            <person name="Silar P."/>
            <person name="Natvig D."/>
            <person name="Lalanne C."/>
            <person name="Gautier V."/>
            <person name="Ament-Velasquez S.L."/>
            <person name="Kruys A."/>
            <person name="Hutchinson M.I."/>
            <person name="Powell A.J."/>
            <person name="Barry K."/>
            <person name="Miller A.N."/>
            <person name="Grigoriev I.V."/>
            <person name="Debuchy R."/>
            <person name="Gladieux P."/>
            <person name="Thoren M.H."/>
            <person name="Johannesson H."/>
        </authorList>
    </citation>
    <scope>NUCLEOTIDE SEQUENCE</scope>
    <source>
        <strain evidence="2">PSN4</strain>
    </source>
</reference>
<evidence type="ECO:0000313" key="3">
    <source>
        <dbReference type="Proteomes" id="UP001239445"/>
    </source>
</evidence>
<name>A0AAJ0BEQ3_9PEZI</name>
<organism evidence="2 3">
    <name type="scientific">Echria macrotheca</name>
    <dbReference type="NCBI Taxonomy" id="438768"/>
    <lineage>
        <taxon>Eukaryota</taxon>
        <taxon>Fungi</taxon>
        <taxon>Dikarya</taxon>
        <taxon>Ascomycota</taxon>
        <taxon>Pezizomycotina</taxon>
        <taxon>Sordariomycetes</taxon>
        <taxon>Sordariomycetidae</taxon>
        <taxon>Sordariales</taxon>
        <taxon>Schizotheciaceae</taxon>
        <taxon>Echria</taxon>
    </lineage>
</organism>
<comment type="caution">
    <text evidence="2">The sequence shown here is derived from an EMBL/GenBank/DDBJ whole genome shotgun (WGS) entry which is preliminary data.</text>
</comment>
<proteinExistence type="predicted"/>
<evidence type="ECO:0000256" key="1">
    <source>
        <dbReference type="SAM" id="SignalP"/>
    </source>
</evidence>
<protein>
    <submittedName>
        <fullName evidence="2">Uncharacterized protein</fullName>
    </submittedName>
</protein>
<dbReference type="Proteomes" id="UP001239445">
    <property type="component" value="Unassembled WGS sequence"/>
</dbReference>
<evidence type="ECO:0000313" key="2">
    <source>
        <dbReference type="EMBL" id="KAK1756490.1"/>
    </source>
</evidence>
<sequence>MATAIWAAYAAAIATLAAPAGLGLSSAQRFAVNKQNAFSIPVVPYVNSLYQNWNVYKFASTVPNPTQAVFTDSGQDYDTAYGIYMDNVVIPVPHDASVQAQIDATAKKMADLRVKIREEKAKAEEDYYKDCPNGVDPFTGKPVTQAEYAEAFYPEIADDQKTLTTLGQVRMELESVIAGGAQYARLVQWREALAKGATQNTSYPNFNMPVLAAEEAIVQLVSANTTRTNNQATSYAPAWNLGGNFNRVAQNWISTFPPEYPSDRRRYDQGKSSYSSLTIDITRDNWSRFNWGSATQSTGSSGWIFWKTQNKSTKTWSTSVVSINETSFRSGITVSAWGIGTFPLSTGQWLPGNPLRTWPSLVASAPKSVADDVRDQITSVVVGYGVETTFTLEKSAYDAVVGAISSAKEAGGSLSILGSLYGTSDGSSESTFESWANVRTHKENNTVVLLAHHNRVPVVLGTTITRISGAAV</sequence>